<evidence type="ECO:0000313" key="11">
    <source>
        <dbReference type="Proteomes" id="UP000475117"/>
    </source>
</evidence>
<keyword evidence="6" id="KW-0560">Oxidoreductase</keyword>
<feature type="domain" description="Enoyl reductase (ER)" evidence="9">
    <location>
        <begin position="12"/>
        <end position="333"/>
    </location>
</feature>
<dbReference type="KEGG" id="soa:G3M56_000115"/>
<dbReference type="InterPro" id="IPR047109">
    <property type="entry name" value="CAD-like"/>
</dbReference>
<dbReference type="RefSeq" id="WP_164364925.1">
    <property type="nucleotide sequence ID" value="NZ_CP066776.1"/>
</dbReference>
<gene>
    <name evidence="10" type="ORF">G3M56_000115</name>
</gene>
<dbReference type="PROSITE" id="PS00059">
    <property type="entry name" value="ADH_ZINC"/>
    <property type="match status" value="1"/>
</dbReference>
<dbReference type="InterPro" id="IPR013149">
    <property type="entry name" value="ADH-like_C"/>
</dbReference>
<dbReference type="CDD" id="cd05283">
    <property type="entry name" value="CAD1"/>
    <property type="match status" value="1"/>
</dbReference>
<dbReference type="GO" id="GO:0008270">
    <property type="term" value="F:zinc ion binding"/>
    <property type="evidence" value="ECO:0007669"/>
    <property type="project" value="InterPro"/>
</dbReference>
<comment type="cofactor">
    <cofactor evidence="1 8">
        <name>Zn(2+)</name>
        <dbReference type="ChEBI" id="CHEBI:29105"/>
    </cofactor>
</comment>
<keyword evidence="3 8" id="KW-0479">Metal-binding</keyword>
<evidence type="ECO:0000256" key="1">
    <source>
        <dbReference type="ARBA" id="ARBA00001947"/>
    </source>
</evidence>
<dbReference type="InterPro" id="IPR036291">
    <property type="entry name" value="NAD(P)-bd_dom_sf"/>
</dbReference>
<dbReference type="FunFam" id="3.40.50.720:FF:000022">
    <property type="entry name" value="Cinnamyl alcohol dehydrogenase"/>
    <property type="match status" value="1"/>
</dbReference>
<accession>A0A6B3L4H9</accession>
<dbReference type="GO" id="GO:0008106">
    <property type="term" value="F:alcohol dehydrogenase (NADP+) activity"/>
    <property type="evidence" value="ECO:0007669"/>
    <property type="project" value="UniProtKB-EC"/>
</dbReference>
<dbReference type="EC" id="1.1.1.2" evidence="7"/>
<evidence type="ECO:0000259" key="9">
    <source>
        <dbReference type="SMART" id="SM00829"/>
    </source>
</evidence>
<dbReference type="Proteomes" id="UP000475117">
    <property type="component" value="Chromosome"/>
</dbReference>
<evidence type="ECO:0000256" key="3">
    <source>
        <dbReference type="ARBA" id="ARBA00022723"/>
    </source>
</evidence>
<keyword evidence="11" id="KW-1185">Reference proteome</keyword>
<sequence>MNLKTYAATSVGSSLEFKSIDAEPNGTTDIVIKVTHCGICHSDVHMIDNDWGMSQYPLVPGHEVVGEVVEVGGAISHLKAGDRVGVGWQRSACLECDECVSGNENMCDQTKSVIGDGFGGFADHLIVDGRFAFPLPDGVESRFAGPLMCGGITVYSALRHAGMIGGQRVGVVGIGGLGHMAVKFASALGNEVVAFTTSPDKAEEAASYGASSAVNVREEGALENYQGKPLDLIVSTVPKALQVELYLNLLKSDGTMSFVGVPDEPLSVPLFPMLVKRRRIMSSPIGGRAEIRDMLRVSDQCGVAPVIEEFAMADVNTAMQKVRDNSVRYRAVLVN</sequence>
<dbReference type="Pfam" id="PF08240">
    <property type="entry name" value="ADH_N"/>
    <property type="match status" value="1"/>
</dbReference>
<dbReference type="EMBL" id="CP066776">
    <property type="protein sequence ID" value="QQL45028.1"/>
    <property type="molecule type" value="Genomic_DNA"/>
</dbReference>
<dbReference type="SUPFAM" id="SSF50129">
    <property type="entry name" value="GroES-like"/>
    <property type="match status" value="1"/>
</dbReference>
<evidence type="ECO:0000256" key="5">
    <source>
        <dbReference type="ARBA" id="ARBA00022857"/>
    </source>
</evidence>
<evidence type="ECO:0000256" key="6">
    <source>
        <dbReference type="ARBA" id="ARBA00023002"/>
    </source>
</evidence>
<keyword evidence="4 8" id="KW-0862">Zinc</keyword>
<evidence type="ECO:0000256" key="8">
    <source>
        <dbReference type="RuleBase" id="RU361277"/>
    </source>
</evidence>
<protein>
    <recommendedName>
        <fullName evidence="7">alcohol dehydrogenase (NADP(+))</fullName>
        <ecNumber evidence="7">1.1.1.2</ecNumber>
    </recommendedName>
</protein>
<dbReference type="Pfam" id="PF00107">
    <property type="entry name" value="ADH_zinc_N"/>
    <property type="match status" value="1"/>
</dbReference>
<dbReference type="SMART" id="SM00829">
    <property type="entry name" value="PKS_ER"/>
    <property type="match status" value="1"/>
</dbReference>
<dbReference type="InterPro" id="IPR013154">
    <property type="entry name" value="ADH-like_N"/>
</dbReference>
<evidence type="ECO:0000313" key="10">
    <source>
        <dbReference type="EMBL" id="QQL45028.1"/>
    </source>
</evidence>
<dbReference type="PANTHER" id="PTHR42683">
    <property type="entry name" value="ALDEHYDE REDUCTASE"/>
    <property type="match status" value="1"/>
</dbReference>
<keyword evidence="5" id="KW-0521">NADP</keyword>
<evidence type="ECO:0000256" key="7">
    <source>
        <dbReference type="ARBA" id="ARBA00024074"/>
    </source>
</evidence>
<dbReference type="SUPFAM" id="SSF51735">
    <property type="entry name" value="NAD(P)-binding Rossmann-fold domains"/>
    <property type="match status" value="1"/>
</dbReference>
<dbReference type="Gene3D" id="3.90.180.10">
    <property type="entry name" value="Medium-chain alcohol dehydrogenases, catalytic domain"/>
    <property type="match status" value="1"/>
</dbReference>
<comment type="similarity">
    <text evidence="2 8">Belongs to the zinc-containing alcohol dehydrogenase family.</text>
</comment>
<dbReference type="InterPro" id="IPR011032">
    <property type="entry name" value="GroES-like_sf"/>
</dbReference>
<evidence type="ECO:0000256" key="4">
    <source>
        <dbReference type="ARBA" id="ARBA00022833"/>
    </source>
</evidence>
<name>A0A6B3L4H9_9BACT</name>
<dbReference type="InterPro" id="IPR029752">
    <property type="entry name" value="D-isomer_DH_CS1"/>
</dbReference>
<dbReference type="PROSITE" id="PS00065">
    <property type="entry name" value="D_2_HYDROXYACID_DH_1"/>
    <property type="match status" value="1"/>
</dbReference>
<dbReference type="AlphaFoldDB" id="A0A6B3L4H9"/>
<dbReference type="FunFam" id="3.90.180.10:FF:000018">
    <property type="entry name" value="NAD(P)-dependent alcohol dehydrogenase"/>
    <property type="match status" value="1"/>
</dbReference>
<dbReference type="Gene3D" id="3.40.50.720">
    <property type="entry name" value="NAD(P)-binding Rossmann-like Domain"/>
    <property type="match status" value="1"/>
</dbReference>
<proteinExistence type="inferred from homology"/>
<dbReference type="InterPro" id="IPR002328">
    <property type="entry name" value="ADH_Zn_CS"/>
</dbReference>
<dbReference type="InterPro" id="IPR020843">
    <property type="entry name" value="ER"/>
</dbReference>
<evidence type="ECO:0000256" key="2">
    <source>
        <dbReference type="ARBA" id="ARBA00008072"/>
    </source>
</evidence>
<organism evidence="10 11">
    <name type="scientific">Sulfuriroseicoccus oceanibius</name>
    <dbReference type="NCBI Taxonomy" id="2707525"/>
    <lineage>
        <taxon>Bacteria</taxon>
        <taxon>Pseudomonadati</taxon>
        <taxon>Verrucomicrobiota</taxon>
        <taxon>Verrucomicrobiia</taxon>
        <taxon>Verrucomicrobiales</taxon>
        <taxon>Verrucomicrobiaceae</taxon>
        <taxon>Sulfuriroseicoccus</taxon>
    </lineage>
</organism>
<reference evidence="10 11" key="1">
    <citation type="submission" date="2020-12" db="EMBL/GenBank/DDBJ databases">
        <title>Sulforoseuscoccus oceanibium gen. nov., sp. nov., a representative of the phylum Verrucomicrobia with special cytoplasmic membrane, and proposal of Sulforoseuscoccusaceae fam. nov.</title>
        <authorList>
            <person name="Xi F."/>
        </authorList>
    </citation>
    <scope>NUCLEOTIDE SEQUENCE [LARGE SCALE GENOMIC DNA]</scope>
    <source>
        <strain evidence="10 11">T37</strain>
    </source>
</reference>